<dbReference type="EMBL" id="AFHS01000010">
    <property type="protein sequence ID" value="EGK11514.1"/>
    <property type="molecule type" value="Genomic_DNA"/>
</dbReference>
<sequence length="49" mass="5668">MLANIPKIQPNTPNKSQIFTKKNFSGSLHRAKIRLFFILDKIHDAHSCF</sequence>
<dbReference type="AlphaFoldDB" id="F5S589"/>
<comment type="caution">
    <text evidence="1">The sequence shown here is derived from an EMBL/GenBank/DDBJ whole genome shotgun (WGS) entry which is preliminary data.</text>
</comment>
<evidence type="ECO:0000313" key="1">
    <source>
        <dbReference type="EMBL" id="EGK11514.1"/>
    </source>
</evidence>
<proteinExistence type="predicted"/>
<gene>
    <name evidence="1" type="ORF">HMPREF0476_0372</name>
</gene>
<keyword evidence="2" id="KW-1185">Reference proteome</keyword>
<protein>
    <submittedName>
        <fullName evidence="1">Uncharacterized protein</fullName>
    </submittedName>
</protein>
<organism evidence="1 2">
    <name type="scientific">Kingella kingae ATCC 23330</name>
    <dbReference type="NCBI Taxonomy" id="887327"/>
    <lineage>
        <taxon>Bacteria</taxon>
        <taxon>Pseudomonadati</taxon>
        <taxon>Pseudomonadota</taxon>
        <taxon>Betaproteobacteria</taxon>
        <taxon>Neisseriales</taxon>
        <taxon>Neisseriaceae</taxon>
        <taxon>Kingella</taxon>
    </lineage>
</organism>
<name>F5S589_KINKI</name>
<reference evidence="1 2" key="1">
    <citation type="submission" date="2011-04" db="EMBL/GenBank/DDBJ databases">
        <authorList>
            <person name="Muzny D."/>
            <person name="Qin X."/>
            <person name="Deng J."/>
            <person name="Jiang H."/>
            <person name="Liu Y."/>
            <person name="Qu J."/>
            <person name="Song X.-Z."/>
            <person name="Zhang L."/>
            <person name="Thornton R."/>
            <person name="Coyle M."/>
            <person name="Francisco L."/>
            <person name="Jackson L."/>
            <person name="Javaid M."/>
            <person name="Korchina V."/>
            <person name="Kovar C."/>
            <person name="Mata R."/>
            <person name="Mathew T."/>
            <person name="Ngo R."/>
            <person name="Nguyen L."/>
            <person name="Nguyen N."/>
            <person name="Okwuonu G."/>
            <person name="Ongeri F."/>
            <person name="Pham C."/>
            <person name="Simmons D."/>
            <person name="Wilczek-Boney K."/>
            <person name="Hale W."/>
            <person name="Jakkamsetti A."/>
            <person name="Pham P."/>
            <person name="Ruth R."/>
            <person name="San Lucas F."/>
            <person name="Warren J."/>
            <person name="Zhang J."/>
            <person name="Zhao Z."/>
            <person name="Zhou C."/>
            <person name="Zhu D."/>
            <person name="Lee S."/>
            <person name="Bess C."/>
            <person name="Blankenburg K."/>
            <person name="Forbes L."/>
            <person name="Fu Q."/>
            <person name="Gubbala S."/>
            <person name="Hirani K."/>
            <person name="Jayaseelan J.C."/>
            <person name="Lara F."/>
            <person name="Munidasa M."/>
            <person name="Palculict T."/>
            <person name="Patil S."/>
            <person name="Pu L.-L."/>
            <person name="Saada N."/>
            <person name="Tang L."/>
            <person name="Weissenberger G."/>
            <person name="Zhu Y."/>
            <person name="Hemphill L."/>
            <person name="Shang Y."/>
            <person name="Youmans B."/>
            <person name="Ayvaz T."/>
            <person name="Ross M."/>
            <person name="Santibanez J."/>
            <person name="Aqrawi P."/>
            <person name="Gross S."/>
            <person name="Joshi V."/>
            <person name="Fowler G."/>
            <person name="Nazareth L."/>
            <person name="Reid J."/>
            <person name="Worley K."/>
            <person name="Petrosino J."/>
            <person name="Highlander S."/>
            <person name="Gibbs R."/>
        </authorList>
    </citation>
    <scope>NUCLEOTIDE SEQUENCE [LARGE SCALE GENOMIC DNA]</scope>
    <source>
        <strain evidence="1 2">ATCC 23330</strain>
    </source>
</reference>
<dbReference type="HOGENOM" id="CLU_3136656_0_0_4"/>
<evidence type="ECO:0000313" key="2">
    <source>
        <dbReference type="Proteomes" id="UP000004207"/>
    </source>
</evidence>
<accession>F5S589</accession>
<dbReference type="Proteomes" id="UP000004207">
    <property type="component" value="Unassembled WGS sequence"/>
</dbReference>